<dbReference type="RefSeq" id="WP_296936957.1">
    <property type="nucleotide sequence ID" value="NZ_LT598928.1"/>
</dbReference>
<accession>A0A212KEC3</accession>
<name>A0A212KEC3_9BACT</name>
<organism evidence="1">
    <name type="scientific">uncultured Desulfovibrio sp</name>
    <dbReference type="NCBI Taxonomy" id="167968"/>
    <lineage>
        <taxon>Bacteria</taxon>
        <taxon>Pseudomonadati</taxon>
        <taxon>Thermodesulfobacteriota</taxon>
        <taxon>Desulfovibrionia</taxon>
        <taxon>Desulfovibrionales</taxon>
        <taxon>Desulfovibrionaceae</taxon>
        <taxon>Desulfovibrio</taxon>
        <taxon>environmental samples</taxon>
    </lineage>
</organism>
<evidence type="ECO:0000313" key="1">
    <source>
        <dbReference type="EMBL" id="SBW10066.1"/>
    </source>
</evidence>
<reference evidence="1" key="1">
    <citation type="submission" date="2016-04" db="EMBL/GenBank/DDBJ databases">
        <authorList>
            <person name="Evans L.H."/>
            <person name="Alamgir A."/>
            <person name="Owens N."/>
            <person name="Weber N.D."/>
            <person name="Virtaneva K."/>
            <person name="Barbian K."/>
            <person name="Babar A."/>
            <person name="Rosenke K."/>
        </authorList>
    </citation>
    <scope>NUCLEOTIDE SEQUENCE</scope>
    <source>
        <strain evidence="1">92-2</strain>
    </source>
</reference>
<protein>
    <submittedName>
        <fullName evidence="1">Uncharacterized protein</fullName>
    </submittedName>
</protein>
<sequence>MATRKTAKPRLALVGVLTTREKLWAAMRELHTFSVSDLAHAAGVDRHAYRMDDYLGSLVRAGILGKDKPARFAAATYTLLRDLGVDAPRVRKDGSMLPDTAQERMWRAMKVLRTFSVQDLVVHASLPDDAIAPSAAAVYCQWLARGKYLISMTRSGNDVVRYRFVYDSGAKAPQILRVKQLYDCNLGKIVVGDDIQTALDAADASDVRGVAS</sequence>
<gene>
    <name evidence="1" type="ORF">KM92DES2_12876</name>
</gene>
<dbReference type="AlphaFoldDB" id="A0A212KEC3"/>
<proteinExistence type="predicted"/>
<dbReference type="EMBL" id="FLUP01000001">
    <property type="protein sequence ID" value="SBW10066.1"/>
    <property type="molecule type" value="Genomic_DNA"/>
</dbReference>